<proteinExistence type="predicted"/>
<accession>A0AAV7LGZ6</accession>
<organism evidence="2 3">
    <name type="scientific">Pleurodeles waltl</name>
    <name type="common">Iberian ribbed newt</name>
    <dbReference type="NCBI Taxonomy" id="8319"/>
    <lineage>
        <taxon>Eukaryota</taxon>
        <taxon>Metazoa</taxon>
        <taxon>Chordata</taxon>
        <taxon>Craniata</taxon>
        <taxon>Vertebrata</taxon>
        <taxon>Euteleostomi</taxon>
        <taxon>Amphibia</taxon>
        <taxon>Batrachia</taxon>
        <taxon>Caudata</taxon>
        <taxon>Salamandroidea</taxon>
        <taxon>Salamandridae</taxon>
        <taxon>Pleurodelinae</taxon>
        <taxon>Pleurodeles</taxon>
    </lineage>
</organism>
<evidence type="ECO:0000313" key="2">
    <source>
        <dbReference type="EMBL" id="KAJ1090308.1"/>
    </source>
</evidence>
<reference evidence="2" key="1">
    <citation type="journal article" date="2022" name="bioRxiv">
        <title>Sequencing and chromosome-scale assembly of the giantPleurodeles waltlgenome.</title>
        <authorList>
            <person name="Brown T."/>
            <person name="Elewa A."/>
            <person name="Iarovenko S."/>
            <person name="Subramanian E."/>
            <person name="Araus A.J."/>
            <person name="Petzold A."/>
            <person name="Susuki M."/>
            <person name="Suzuki K.-i.T."/>
            <person name="Hayashi T."/>
            <person name="Toyoda A."/>
            <person name="Oliveira C."/>
            <person name="Osipova E."/>
            <person name="Leigh N.D."/>
            <person name="Simon A."/>
            <person name="Yun M.H."/>
        </authorList>
    </citation>
    <scope>NUCLEOTIDE SEQUENCE</scope>
    <source>
        <strain evidence="2">20211129_DDA</strain>
        <tissue evidence="2">Liver</tissue>
    </source>
</reference>
<feature type="compositionally biased region" description="Basic and acidic residues" evidence="1">
    <location>
        <begin position="10"/>
        <end position="29"/>
    </location>
</feature>
<dbReference type="EMBL" id="JANPWB010000015">
    <property type="protein sequence ID" value="KAJ1090308.1"/>
    <property type="molecule type" value="Genomic_DNA"/>
</dbReference>
<sequence>MSSRGIQEVFGEHRSARPASSDRAHDRAGVPEARTYRLLGAPQSKANAAPPTSVFQCQKRSGATQRDHATEEGASSVPLVGHEPGVLGSSLGSLRVVATAPLVPQLGGG</sequence>
<dbReference type="Proteomes" id="UP001066276">
    <property type="component" value="Chromosome 11"/>
</dbReference>
<feature type="region of interest" description="Disordered" evidence="1">
    <location>
        <begin position="1"/>
        <end position="29"/>
    </location>
</feature>
<name>A0AAV7LGZ6_PLEWA</name>
<feature type="region of interest" description="Disordered" evidence="1">
    <location>
        <begin position="41"/>
        <end position="81"/>
    </location>
</feature>
<evidence type="ECO:0000256" key="1">
    <source>
        <dbReference type="SAM" id="MobiDB-lite"/>
    </source>
</evidence>
<keyword evidence="3" id="KW-1185">Reference proteome</keyword>
<dbReference type="AlphaFoldDB" id="A0AAV7LGZ6"/>
<protein>
    <submittedName>
        <fullName evidence="2">Uncharacterized protein</fullName>
    </submittedName>
</protein>
<comment type="caution">
    <text evidence="2">The sequence shown here is derived from an EMBL/GenBank/DDBJ whole genome shotgun (WGS) entry which is preliminary data.</text>
</comment>
<feature type="compositionally biased region" description="Polar residues" evidence="1">
    <location>
        <begin position="53"/>
        <end position="64"/>
    </location>
</feature>
<gene>
    <name evidence="2" type="ORF">NDU88_003441</name>
</gene>
<evidence type="ECO:0000313" key="3">
    <source>
        <dbReference type="Proteomes" id="UP001066276"/>
    </source>
</evidence>